<accession>A0A0Q3MBH8</accession>
<reference evidence="2" key="3">
    <citation type="submission" date="2018-08" db="UniProtKB">
        <authorList>
            <consortium name="EnsemblPlants"/>
        </authorList>
    </citation>
    <scope>IDENTIFICATION</scope>
    <source>
        <strain evidence="2">cv. Bd21</strain>
    </source>
</reference>
<proteinExistence type="predicted"/>
<evidence type="ECO:0000313" key="1">
    <source>
        <dbReference type="EMBL" id="KQK01654.1"/>
    </source>
</evidence>
<protein>
    <submittedName>
        <fullName evidence="1 2">Uncharacterized protein</fullName>
    </submittedName>
</protein>
<dbReference type="Proteomes" id="UP000008810">
    <property type="component" value="Chromosome 3"/>
</dbReference>
<dbReference type="EMBL" id="CM000882">
    <property type="protein sequence ID" value="KQK01654.1"/>
    <property type="molecule type" value="Genomic_DNA"/>
</dbReference>
<keyword evidence="3" id="KW-1185">Reference proteome</keyword>
<organism evidence="1">
    <name type="scientific">Brachypodium distachyon</name>
    <name type="common">Purple false brome</name>
    <name type="synonym">Trachynia distachya</name>
    <dbReference type="NCBI Taxonomy" id="15368"/>
    <lineage>
        <taxon>Eukaryota</taxon>
        <taxon>Viridiplantae</taxon>
        <taxon>Streptophyta</taxon>
        <taxon>Embryophyta</taxon>
        <taxon>Tracheophyta</taxon>
        <taxon>Spermatophyta</taxon>
        <taxon>Magnoliopsida</taxon>
        <taxon>Liliopsida</taxon>
        <taxon>Poales</taxon>
        <taxon>Poaceae</taxon>
        <taxon>BOP clade</taxon>
        <taxon>Pooideae</taxon>
        <taxon>Stipodae</taxon>
        <taxon>Brachypodieae</taxon>
        <taxon>Brachypodium</taxon>
    </lineage>
</organism>
<name>A0A0Q3MBH8_BRADI</name>
<dbReference type="InParanoid" id="A0A0Q3MBH8"/>
<sequence>MDCCDFSLCNYLDMWLILQKERSRRNLKEGARRLKQDFSLFSIHQYSIYSDLHTSIEILDIDCRSLKRKKKRSNQM</sequence>
<reference evidence="1" key="2">
    <citation type="submission" date="2017-06" db="EMBL/GenBank/DDBJ databases">
        <title>WGS assembly of Brachypodium distachyon.</title>
        <authorList>
            <consortium name="The International Brachypodium Initiative"/>
            <person name="Lucas S."/>
            <person name="Harmon-Smith M."/>
            <person name="Lail K."/>
            <person name="Tice H."/>
            <person name="Grimwood J."/>
            <person name="Bruce D."/>
            <person name="Barry K."/>
            <person name="Shu S."/>
            <person name="Lindquist E."/>
            <person name="Wang M."/>
            <person name="Pitluck S."/>
            <person name="Vogel J.P."/>
            <person name="Garvin D.F."/>
            <person name="Mockler T.C."/>
            <person name="Schmutz J."/>
            <person name="Rokhsar D."/>
            <person name="Bevan M.W."/>
        </authorList>
    </citation>
    <scope>NUCLEOTIDE SEQUENCE</scope>
    <source>
        <strain evidence="1">Bd21</strain>
    </source>
</reference>
<dbReference type="EnsemblPlants" id="KQK01654">
    <property type="protein sequence ID" value="KQK01654"/>
    <property type="gene ID" value="BRADI_3g57345v3"/>
</dbReference>
<gene>
    <name evidence="1" type="ORF">BRADI_3g57345v3</name>
</gene>
<dbReference type="AlphaFoldDB" id="A0A0Q3MBH8"/>
<evidence type="ECO:0000313" key="3">
    <source>
        <dbReference type="Proteomes" id="UP000008810"/>
    </source>
</evidence>
<evidence type="ECO:0000313" key="2">
    <source>
        <dbReference type="EnsemblPlants" id="KQK01654"/>
    </source>
</evidence>
<dbReference type="Gramene" id="KQK01654">
    <property type="protein sequence ID" value="KQK01654"/>
    <property type="gene ID" value="BRADI_3g57345v3"/>
</dbReference>
<reference evidence="1 2" key="1">
    <citation type="journal article" date="2010" name="Nature">
        <title>Genome sequencing and analysis of the model grass Brachypodium distachyon.</title>
        <authorList>
            <consortium name="International Brachypodium Initiative"/>
        </authorList>
    </citation>
    <scope>NUCLEOTIDE SEQUENCE [LARGE SCALE GENOMIC DNA]</scope>
    <source>
        <strain evidence="1 2">Bd21</strain>
    </source>
</reference>